<evidence type="ECO:0000256" key="3">
    <source>
        <dbReference type="ARBA" id="ARBA00022723"/>
    </source>
</evidence>
<sequence length="403" mass="44527">MNIQNNNSYEVLKKETIELMKDLISIKSPYFQEDEIMSFVDGWFHRNQLDSYIHTYEDNKITKFKGKNVVLIMQGDSKGPTICLNGHLDTVNLCKGWSVNPYEGWIEEENIYGLGALDMKSGCCAIMLAVKKFSENYKSFKGKLITTLVSDEEGPYGLGTNALIEDGLLKGVDFSIIAEPSAAFIEMPYPAICLGARGGYGLEIEIFGKSAHAAVPEKGTNAADEAAKVVCALGEIQYVEDKLLGKGVLCVVGIESDGGACSVPDYAKIKLFWHIVRNENEGTIQREIENAIERSGIHCEYKINFREAPSEGSKGFLPYTVERTNVYVEKFIQTAEQVCAKKMSIGYLQSIGDFNYLGSRLNAPAVIFGADGKGLHSSDEYASIDSIVKTSETIYHFLESILL</sequence>
<keyword evidence="5" id="KW-0862">Zinc</keyword>
<name>A0A6P1MBT5_9FIRM</name>
<dbReference type="EMBL" id="CP047591">
    <property type="protein sequence ID" value="QHI71492.1"/>
    <property type="molecule type" value="Genomic_DNA"/>
</dbReference>
<dbReference type="InterPro" id="IPR050072">
    <property type="entry name" value="Peptidase_M20A"/>
</dbReference>
<protein>
    <submittedName>
        <fullName evidence="7">M20/M25/M40 family metallo-hydrolase</fullName>
    </submittedName>
</protein>
<dbReference type="InterPro" id="IPR011650">
    <property type="entry name" value="Peptidase_M20_dimer"/>
</dbReference>
<keyword evidence="3" id="KW-0479">Metal-binding</keyword>
<dbReference type="Gene3D" id="3.40.630.10">
    <property type="entry name" value="Zn peptidases"/>
    <property type="match status" value="2"/>
</dbReference>
<dbReference type="Pfam" id="PF07687">
    <property type="entry name" value="M20_dimer"/>
    <property type="match status" value="1"/>
</dbReference>
<keyword evidence="4 7" id="KW-0378">Hydrolase</keyword>
<comment type="cofactor">
    <cofactor evidence="1">
        <name>Zn(2+)</name>
        <dbReference type="ChEBI" id="CHEBI:29105"/>
    </cofactor>
</comment>
<keyword evidence="8" id="KW-1185">Reference proteome</keyword>
<dbReference type="RefSeq" id="WP_162361267.1">
    <property type="nucleotide sequence ID" value="NZ_CP047591.1"/>
</dbReference>
<dbReference type="Pfam" id="PF01546">
    <property type="entry name" value="Peptidase_M20"/>
    <property type="match status" value="1"/>
</dbReference>
<dbReference type="AlphaFoldDB" id="A0A6P1MBT5"/>
<proteinExistence type="inferred from homology"/>
<evidence type="ECO:0000313" key="7">
    <source>
        <dbReference type="EMBL" id="QHI71492.1"/>
    </source>
</evidence>
<gene>
    <name evidence="7" type="ORF">Ami3637_03045</name>
</gene>
<organism evidence="7 8">
    <name type="scientific">Aminipila terrae</name>
    <dbReference type="NCBI Taxonomy" id="2697030"/>
    <lineage>
        <taxon>Bacteria</taxon>
        <taxon>Bacillati</taxon>
        <taxon>Bacillota</taxon>
        <taxon>Clostridia</taxon>
        <taxon>Peptostreptococcales</taxon>
        <taxon>Anaerovoracaceae</taxon>
        <taxon>Aminipila</taxon>
    </lineage>
</organism>
<dbReference type="InterPro" id="IPR036264">
    <property type="entry name" value="Bact_exopeptidase_dim_dom"/>
</dbReference>
<dbReference type="Gene3D" id="3.30.70.360">
    <property type="match status" value="1"/>
</dbReference>
<dbReference type="GO" id="GO:0046872">
    <property type="term" value="F:metal ion binding"/>
    <property type="evidence" value="ECO:0007669"/>
    <property type="project" value="UniProtKB-KW"/>
</dbReference>
<dbReference type="PANTHER" id="PTHR43808:SF8">
    <property type="entry name" value="PEPTIDASE M20 DIMERISATION DOMAIN-CONTAINING PROTEIN"/>
    <property type="match status" value="1"/>
</dbReference>
<dbReference type="SUPFAM" id="SSF53187">
    <property type="entry name" value="Zn-dependent exopeptidases"/>
    <property type="match status" value="1"/>
</dbReference>
<evidence type="ECO:0000256" key="5">
    <source>
        <dbReference type="ARBA" id="ARBA00022833"/>
    </source>
</evidence>
<evidence type="ECO:0000313" key="8">
    <source>
        <dbReference type="Proteomes" id="UP000463883"/>
    </source>
</evidence>
<evidence type="ECO:0000256" key="1">
    <source>
        <dbReference type="ARBA" id="ARBA00001947"/>
    </source>
</evidence>
<dbReference type="InterPro" id="IPR002933">
    <property type="entry name" value="Peptidase_M20"/>
</dbReference>
<dbReference type="PANTHER" id="PTHR43808">
    <property type="entry name" value="ACETYLORNITHINE DEACETYLASE"/>
    <property type="match status" value="1"/>
</dbReference>
<dbReference type="Proteomes" id="UP000463883">
    <property type="component" value="Chromosome"/>
</dbReference>
<dbReference type="KEGG" id="amic:Ami3637_03045"/>
<feature type="domain" description="Peptidase M20 dimerisation" evidence="6">
    <location>
        <begin position="195"/>
        <end position="294"/>
    </location>
</feature>
<evidence type="ECO:0000256" key="4">
    <source>
        <dbReference type="ARBA" id="ARBA00022801"/>
    </source>
</evidence>
<reference evidence="7 8" key="1">
    <citation type="submission" date="2020-01" db="EMBL/GenBank/DDBJ databases">
        <title>Genomic analysis of Aminipila sp. CBA3637.</title>
        <authorList>
            <person name="Kim Y.B."/>
            <person name="Roh S.W."/>
        </authorList>
    </citation>
    <scope>NUCLEOTIDE SEQUENCE [LARGE SCALE GENOMIC DNA]</scope>
    <source>
        <strain evidence="7 8">CBA3637</strain>
    </source>
</reference>
<evidence type="ECO:0000259" key="6">
    <source>
        <dbReference type="Pfam" id="PF07687"/>
    </source>
</evidence>
<evidence type="ECO:0000256" key="2">
    <source>
        <dbReference type="ARBA" id="ARBA00006247"/>
    </source>
</evidence>
<dbReference type="SUPFAM" id="SSF55031">
    <property type="entry name" value="Bacterial exopeptidase dimerisation domain"/>
    <property type="match status" value="1"/>
</dbReference>
<accession>A0A6P1MBT5</accession>
<dbReference type="GO" id="GO:0016787">
    <property type="term" value="F:hydrolase activity"/>
    <property type="evidence" value="ECO:0007669"/>
    <property type="project" value="UniProtKB-KW"/>
</dbReference>
<comment type="similarity">
    <text evidence="2">Belongs to the peptidase M20A family.</text>
</comment>